<protein>
    <submittedName>
        <fullName evidence="10">Galactosylceramide sulfotransferase</fullName>
    </submittedName>
</protein>
<dbReference type="Proteomes" id="UP000031668">
    <property type="component" value="Unassembled WGS sequence"/>
</dbReference>
<comment type="similarity">
    <text evidence="2">Belongs to the galactose-3-O-sulfotransferase family.</text>
</comment>
<dbReference type="EMBL" id="JWZT01004658">
    <property type="protein sequence ID" value="KII63570.1"/>
    <property type="molecule type" value="Genomic_DNA"/>
</dbReference>
<reference evidence="10 11" key="1">
    <citation type="journal article" date="2014" name="Genome Biol. Evol.">
        <title>The genome of the myxosporean Thelohanellus kitauei shows adaptations to nutrient acquisition within its fish host.</title>
        <authorList>
            <person name="Yang Y."/>
            <person name="Xiong J."/>
            <person name="Zhou Z."/>
            <person name="Huo F."/>
            <person name="Miao W."/>
            <person name="Ran C."/>
            <person name="Liu Y."/>
            <person name="Zhang J."/>
            <person name="Feng J."/>
            <person name="Wang M."/>
            <person name="Wang M."/>
            <person name="Wang L."/>
            <person name="Yao B."/>
        </authorList>
    </citation>
    <scope>NUCLEOTIDE SEQUENCE [LARGE SCALE GENOMIC DNA]</scope>
    <source>
        <strain evidence="10">Wuqing</strain>
    </source>
</reference>
<evidence type="ECO:0000256" key="1">
    <source>
        <dbReference type="ARBA" id="ARBA00004323"/>
    </source>
</evidence>
<dbReference type="InterPro" id="IPR009729">
    <property type="entry name" value="Gal-3-0_sulfotransfrase"/>
</dbReference>
<evidence type="ECO:0000313" key="11">
    <source>
        <dbReference type="Proteomes" id="UP000031668"/>
    </source>
</evidence>
<dbReference type="PANTHER" id="PTHR14647:SF87">
    <property type="entry name" value="PUTATIVE-RELATED"/>
    <property type="match status" value="1"/>
</dbReference>
<evidence type="ECO:0000256" key="3">
    <source>
        <dbReference type="ARBA" id="ARBA00022679"/>
    </source>
</evidence>
<dbReference type="GO" id="GO:0000139">
    <property type="term" value="C:Golgi membrane"/>
    <property type="evidence" value="ECO:0007669"/>
    <property type="project" value="UniProtKB-SubCell"/>
</dbReference>
<evidence type="ECO:0000256" key="5">
    <source>
        <dbReference type="ARBA" id="ARBA00022968"/>
    </source>
</evidence>
<evidence type="ECO:0000313" key="10">
    <source>
        <dbReference type="EMBL" id="KII63570.1"/>
    </source>
</evidence>
<keyword evidence="9" id="KW-0325">Glycoprotein</keyword>
<keyword evidence="8" id="KW-0472">Membrane</keyword>
<dbReference type="GO" id="GO:0001733">
    <property type="term" value="F:galactosylceramide sulfotransferase activity"/>
    <property type="evidence" value="ECO:0007669"/>
    <property type="project" value="InterPro"/>
</dbReference>
<dbReference type="OrthoDB" id="514299at2759"/>
<dbReference type="GO" id="GO:0009247">
    <property type="term" value="P:glycolipid biosynthetic process"/>
    <property type="evidence" value="ECO:0007669"/>
    <property type="project" value="InterPro"/>
</dbReference>
<dbReference type="Gene3D" id="3.40.50.300">
    <property type="entry name" value="P-loop containing nucleotide triphosphate hydrolases"/>
    <property type="match status" value="1"/>
</dbReference>
<keyword evidence="4" id="KW-0812">Transmembrane</keyword>
<organism evidence="10 11">
    <name type="scientific">Thelohanellus kitauei</name>
    <name type="common">Myxosporean</name>
    <dbReference type="NCBI Taxonomy" id="669202"/>
    <lineage>
        <taxon>Eukaryota</taxon>
        <taxon>Metazoa</taxon>
        <taxon>Cnidaria</taxon>
        <taxon>Myxozoa</taxon>
        <taxon>Myxosporea</taxon>
        <taxon>Bivalvulida</taxon>
        <taxon>Platysporina</taxon>
        <taxon>Myxobolidae</taxon>
        <taxon>Thelohanellus</taxon>
    </lineage>
</organism>
<comment type="subcellular location">
    <subcellularLocation>
        <location evidence="1">Golgi apparatus membrane</location>
        <topology evidence="1">Single-pass type II membrane protein</topology>
    </subcellularLocation>
</comment>
<evidence type="ECO:0000256" key="7">
    <source>
        <dbReference type="ARBA" id="ARBA00023034"/>
    </source>
</evidence>
<evidence type="ECO:0000256" key="6">
    <source>
        <dbReference type="ARBA" id="ARBA00022989"/>
    </source>
</evidence>
<evidence type="ECO:0000256" key="8">
    <source>
        <dbReference type="ARBA" id="ARBA00023136"/>
    </source>
</evidence>
<dbReference type="Pfam" id="PF06990">
    <property type="entry name" value="Gal-3-0_sulfotr"/>
    <property type="match status" value="1"/>
</dbReference>
<dbReference type="InterPro" id="IPR027417">
    <property type="entry name" value="P-loop_NTPase"/>
</dbReference>
<proteinExistence type="inferred from homology"/>
<sequence>MEHYMEFFENYTSIIQGAYGKNPNFFDLGFDEKQLSNKHYIRKLIRRIDQQFDLVMITELWEESLLLVQKKMCLSIDEIVVFDANVRVKSIPEISESLKDKILQFNDADHQLYQYFYQKLKEEAKEFHPSDFESLRQRKKFWTDICIGGREHKISYSNRKYLGYMLKNDIDHKYRDECERMVASEIEFVDMYTEKMNEDAANY</sequence>
<accession>A0A0C2M9A4</accession>
<dbReference type="PANTHER" id="PTHR14647">
    <property type="entry name" value="GALACTOSE-3-O-SULFOTRANSFERASE"/>
    <property type="match status" value="1"/>
</dbReference>
<dbReference type="AlphaFoldDB" id="A0A0C2M9A4"/>
<gene>
    <name evidence="10" type="ORF">RF11_16380</name>
</gene>
<evidence type="ECO:0000256" key="4">
    <source>
        <dbReference type="ARBA" id="ARBA00022692"/>
    </source>
</evidence>
<keyword evidence="7" id="KW-0333">Golgi apparatus</keyword>
<name>A0A0C2M9A4_THEKT</name>
<keyword evidence="3 10" id="KW-0808">Transferase</keyword>
<keyword evidence="5" id="KW-0735">Signal-anchor</keyword>
<keyword evidence="6" id="KW-1133">Transmembrane helix</keyword>
<evidence type="ECO:0000256" key="2">
    <source>
        <dbReference type="ARBA" id="ARBA00008124"/>
    </source>
</evidence>
<evidence type="ECO:0000256" key="9">
    <source>
        <dbReference type="ARBA" id="ARBA00023180"/>
    </source>
</evidence>
<keyword evidence="11" id="KW-1185">Reference proteome</keyword>
<comment type="caution">
    <text evidence="10">The sequence shown here is derived from an EMBL/GenBank/DDBJ whole genome shotgun (WGS) entry which is preliminary data.</text>
</comment>